<dbReference type="EMBL" id="SHAH01000024">
    <property type="protein sequence ID" value="RZO76812.1"/>
    <property type="molecule type" value="Genomic_DNA"/>
</dbReference>
<dbReference type="AlphaFoldDB" id="A0A520S2W7"/>
<feature type="compositionally biased region" description="Polar residues" evidence="1">
    <location>
        <begin position="113"/>
        <end position="125"/>
    </location>
</feature>
<dbReference type="InterPro" id="IPR040480">
    <property type="entry name" value="DnaT_DNA_bind"/>
</dbReference>
<accession>A0A520S2W7</accession>
<evidence type="ECO:0000259" key="2">
    <source>
        <dbReference type="Pfam" id="PF17948"/>
    </source>
</evidence>
<feature type="domain" description="DnaT DNA-binding" evidence="2">
    <location>
        <begin position="235"/>
        <end position="298"/>
    </location>
</feature>
<name>A0A520S2W7_9GAMM</name>
<dbReference type="Pfam" id="PF17948">
    <property type="entry name" value="DnaT"/>
    <property type="match status" value="3"/>
</dbReference>
<dbReference type="Proteomes" id="UP000320404">
    <property type="component" value="Unassembled WGS sequence"/>
</dbReference>
<sequence>MSNLVPEQPIVVSPTLAATIGLPEAVMLQSLAELIKHRGQQRATDSSLLWLLLEDSELSGLFPFWSLAECQQIRSSLENLGIIRLERSQSAQDAHAKAASWIAIDEQPVSKPGPTSSESGRTQAQRARMPVSDRPSAQSNPTTDPVIQGSAAIPESRNSAHLIPVDWQPDANWIRLAKQHAIPDEFIHSLVSEFVSYWRDRGQARFSWGNAFYKHVLKEWRHEQTRKGAHELASTMSPQWQPSLDALEILENAGISRSFIEDAVAEFVLYWRERGVVHGAWNTKFIEHIRRQWAKYAASFGRDDTPRPILDGWQPSADCFEILQLAEIDEEYARSRVPEFVMYWKDSGQAKASWNTVFLQFIKQDWARRLKQAGNDENIYGEDKTLTGSNQQKIREKFERIADRSWAD</sequence>
<feature type="domain" description="DnaT DNA-binding" evidence="2">
    <location>
        <begin position="163"/>
        <end position="227"/>
    </location>
</feature>
<feature type="compositionally biased region" description="Polar residues" evidence="1">
    <location>
        <begin position="135"/>
        <end position="145"/>
    </location>
</feature>
<proteinExistence type="predicted"/>
<evidence type="ECO:0000256" key="1">
    <source>
        <dbReference type="SAM" id="MobiDB-lite"/>
    </source>
</evidence>
<organism evidence="3 4">
    <name type="scientific">OM182 bacterium</name>
    <dbReference type="NCBI Taxonomy" id="2510334"/>
    <lineage>
        <taxon>Bacteria</taxon>
        <taxon>Pseudomonadati</taxon>
        <taxon>Pseudomonadota</taxon>
        <taxon>Gammaproteobacteria</taxon>
        <taxon>OMG group</taxon>
        <taxon>OM182 clade</taxon>
    </lineage>
</organism>
<comment type="caution">
    <text evidence="3">The sequence shown here is derived from an EMBL/GenBank/DDBJ whole genome shotgun (WGS) entry which is preliminary data.</text>
</comment>
<feature type="region of interest" description="Disordered" evidence="1">
    <location>
        <begin position="103"/>
        <end position="149"/>
    </location>
</feature>
<evidence type="ECO:0000313" key="3">
    <source>
        <dbReference type="EMBL" id="RZO76812.1"/>
    </source>
</evidence>
<feature type="domain" description="DnaT DNA-binding" evidence="2">
    <location>
        <begin position="308"/>
        <end position="372"/>
    </location>
</feature>
<evidence type="ECO:0000313" key="4">
    <source>
        <dbReference type="Proteomes" id="UP000320404"/>
    </source>
</evidence>
<reference evidence="3 4" key="1">
    <citation type="submission" date="2019-02" db="EMBL/GenBank/DDBJ databases">
        <title>Prokaryotic population dynamics and viral predation in marine succession experiment using metagenomics: the confinement effect.</title>
        <authorList>
            <person name="Haro-Moreno J.M."/>
            <person name="Rodriguez-Valera F."/>
            <person name="Lopez-Perez M."/>
        </authorList>
    </citation>
    <scope>NUCLEOTIDE SEQUENCE [LARGE SCALE GENOMIC DNA]</scope>
    <source>
        <strain evidence="3">MED-G158</strain>
    </source>
</reference>
<gene>
    <name evidence="3" type="ORF">EVA69_02570</name>
</gene>
<protein>
    <recommendedName>
        <fullName evidence="2">DnaT DNA-binding domain-containing protein</fullName>
    </recommendedName>
</protein>
<dbReference type="Gene3D" id="1.10.8.1180">
    <property type="match status" value="3"/>
</dbReference>